<dbReference type="InterPro" id="IPR055854">
    <property type="entry name" value="DUF7431"/>
</dbReference>
<dbReference type="Pfam" id="PF22693">
    <property type="entry name" value="MACPF_1"/>
    <property type="match status" value="1"/>
</dbReference>
<evidence type="ECO:0000259" key="1">
    <source>
        <dbReference type="Pfam" id="PF22693"/>
    </source>
</evidence>
<evidence type="ECO:0000313" key="4">
    <source>
        <dbReference type="EMBL" id="GES80268.1"/>
    </source>
</evidence>
<dbReference type="AlphaFoldDB" id="A0A2Z6S4D5"/>
<evidence type="ECO:0000259" key="2">
    <source>
        <dbReference type="Pfam" id="PF24209"/>
    </source>
</evidence>
<sequence>MSSKVYIQIVGSSTLKVKKLNLESNLSDIRKELEEKNIDMNLLLFADKLGHEFVEIDRKDEDDMLLGDIIFDNSGKHFLYLKDSSPIWNYFNNKYKLDYGRIENSDEIKVAKNGAFKLKNCEFNLIGSEGYKKGRLEFGPKVELIKEKNFLFGADINVQNFIGLGLSIGKSKNESSKDEINSTCTYTDIAKASLKFSKENLELTSDFKNDVKNAIKSKDQYEFCEIIEKYGQFIPTEVILGGKVYFRNVKSTTENSVNKSKNGSANLSIGPLNAKMEGNSGDLKGKTDFYSFELMGIIGGSPPIEEEFDEKAWNKSLEDYQTWDCIEFKNFINIFQLLPNDIYKEALESIGKKILRTIVKDYDYCLDNPERYQIVKLMDIPDEDLKIILNKDADCDIFATVVDDDETSKKVFFNCQILKNPNAKPCIIIHGIQKELKEFQKEFQKRICKLKIGIMVIGYDVDFSFIHSNISVELINNTYSFKDELIANNFFLGIPVLDNFNHLNYSITIGYNFRKLNNEFIIEPFSYCSESNSYHFSDLPKFTFYTIVIKNYSSIYGSHTLEYPKIDEIKFSDKNPKYISMYFSEANSYLPVFVNQKSEKVYLKHICNKSKCKKCTQELKYKIRLNMYSLI</sequence>
<dbReference type="STRING" id="94130.A0A2Z6S4D5"/>
<reference evidence="3 5" key="1">
    <citation type="submission" date="2017-11" db="EMBL/GenBank/DDBJ databases">
        <title>The genome of Rhizophagus clarus HR1 reveals common genetic basis of auxotrophy among arbuscular mycorrhizal fungi.</title>
        <authorList>
            <person name="Kobayashi Y."/>
        </authorList>
    </citation>
    <scope>NUCLEOTIDE SEQUENCE [LARGE SCALE GENOMIC DNA]</scope>
    <source>
        <strain evidence="3 5">HR1</strain>
    </source>
</reference>
<feature type="domain" description="DUF7431" evidence="2">
    <location>
        <begin position="354"/>
        <end position="612"/>
    </location>
</feature>
<evidence type="ECO:0000313" key="3">
    <source>
        <dbReference type="EMBL" id="GBC10194.1"/>
    </source>
</evidence>
<proteinExistence type="predicted"/>
<protein>
    <submittedName>
        <fullName evidence="3">Uncharacterized protein</fullName>
    </submittedName>
</protein>
<name>A0A2Z6S4D5_9GLOM</name>
<dbReference type="Proteomes" id="UP000615446">
    <property type="component" value="Unassembled WGS sequence"/>
</dbReference>
<dbReference type="OrthoDB" id="2315334at2759"/>
<dbReference type="Proteomes" id="UP000247702">
    <property type="component" value="Unassembled WGS sequence"/>
</dbReference>
<gene>
    <name evidence="4" type="ORF">RCL2_000755600</name>
    <name evidence="3" type="ORF">RclHR1_09420002</name>
</gene>
<evidence type="ECO:0000313" key="5">
    <source>
        <dbReference type="Proteomes" id="UP000247702"/>
    </source>
</evidence>
<dbReference type="Pfam" id="PF24209">
    <property type="entry name" value="DUF7431"/>
    <property type="match status" value="1"/>
</dbReference>
<dbReference type="InterPro" id="IPR054586">
    <property type="entry name" value="MACPF_1_fungal"/>
</dbReference>
<feature type="domain" description="MACPF-like" evidence="1">
    <location>
        <begin position="180"/>
        <end position="345"/>
    </location>
</feature>
<comment type="caution">
    <text evidence="3">The sequence shown here is derived from an EMBL/GenBank/DDBJ whole genome shotgun (WGS) entry which is preliminary data.</text>
</comment>
<dbReference type="EMBL" id="BEXD01004362">
    <property type="protein sequence ID" value="GBC10194.1"/>
    <property type="molecule type" value="Genomic_DNA"/>
</dbReference>
<reference evidence="4" key="2">
    <citation type="submission" date="2019-10" db="EMBL/GenBank/DDBJ databases">
        <title>Conservation and host-specific expression of non-tandemly repeated heterogenous ribosome RNA gene in arbuscular mycorrhizal fungi.</title>
        <authorList>
            <person name="Maeda T."/>
            <person name="Kobayashi Y."/>
            <person name="Nakagawa T."/>
            <person name="Ezawa T."/>
            <person name="Yamaguchi K."/>
            <person name="Bino T."/>
            <person name="Nishimoto Y."/>
            <person name="Shigenobu S."/>
            <person name="Kawaguchi M."/>
        </authorList>
    </citation>
    <scope>NUCLEOTIDE SEQUENCE</scope>
    <source>
        <strain evidence="4">HR1</strain>
    </source>
</reference>
<keyword evidence="5" id="KW-1185">Reference proteome</keyword>
<organism evidence="3 5">
    <name type="scientific">Rhizophagus clarus</name>
    <dbReference type="NCBI Taxonomy" id="94130"/>
    <lineage>
        <taxon>Eukaryota</taxon>
        <taxon>Fungi</taxon>
        <taxon>Fungi incertae sedis</taxon>
        <taxon>Mucoromycota</taxon>
        <taxon>Glomeromycotina</taxon>
        <taxon>Glomeromycetes</taxon>
        <taxon>Glomerales</taxon>
        <taxon>Glomeraceae</taxon>
        <taxon>Rhizophagus</taxon>
    </lineage>
</organism>
<accession>A0A2Z6S4D5</accession>
<dbReference type="EMBL" id="BLAL01000048">
    <property type="protein sequence ID" value="GES80268.1"/>
    <property type="molecule type" value="Genomic_DNA"/>
</dbReference>